<feature type="domain" description="AAA+ ATPase" evidence="2">
    <location>
        <begin position="585"/>
        <end position="786"/>
    </location>
</feature>
<dbReference type="AlphaFoldDB" id="A0A1A6A5K7"/>
<name>A0A1A6A5K7_9TREE</name>
<feature type="compositionally biased region" description="Acidic residues" evidence="1">
    <location>
        <begin position="549"/>
        <end position="564"/>
    </location>
</feature>
<dbReference type="PANTHER" id="PTHR23389">
    <property type="entry name" value="CHROMOSOME TRANSMISSION FIDELITY FACTOR 18"/>
    <property type="match status" value="1"/>
</dbReference>
<evidence type="ECO:0000259" key="2">
    <source>
        <dbReference type="SMART" id="SM00382"/>
    </source>
</evidence>
<feature type="compositionally biased region" description="Basic and acidic residues" evidence="1">
    <location>
        <begin position="324"/>
        <end position="344"/>
    </location>
</feature>
<feature type="compositionally biased region" description="Polar residues" evidence="1">
    <location>
        <begin position="305"/>
        <end position="318"/>
    </location>
</feature>
<feature type="region of interest" description="Disordered" evidence="1">
    <location>
        <begin position="644"/>
        <end position="687"/>
    </location>
</feature>
<evidence type="ECO:0000313" key="5">
    <source>
        <dbReference type="Proteomes" id="UP000078595"/>
    </source>
</evidence>
<dbReference type="OrthoDB" id="9996895at2759"/>
<gene>
    <name evidence="3" type="ORF">I303_04676</name>
    <name evidence="4" type="ORF">I303_104349</name>
</gene>
<sequence length="1064" mass="116590">MPSPTPPSEGSVTTATSSIPTIDASAIGVAGPSRPIHAFFSGGSSSSGPASVTAPANGADVGRVKKRRRKDANQAKLSVVSNGEENVNWAMGKPEASTQKTTGARARANGGEEDEVRDMVQAQEKKGKPRGKRKSNVDNIANEGLEEYPNDLAVRSTDLEGTQESTSPVKKRGRPRKSQMANSSSIDYPSASSAHPFVGTESVQAGPSALSKHRPSGEFEVVGQAIKPRTINRTLSKTNSRGTDISDAIEVDQHSSPDKPTLVDSSPIRNGPKKITFEADKKPQHSFFSRLTASNPKTDEGVRSRGSSVASETTNKTALSGEEPLEKEPRVKGKGKEREKEREKKKVHNFFQNGLGTAINGVLKNGWGNGIKEGEELLPPLPRGDWPNHSQGREGTTFPTSTAGPSRRRRPRPKEPVDDGFWYSILSNADSIHPCATLPDTQLFSIPLYVSQHPAFTAIPHKCKTSSRSNRDSWAERYKPLKAAEVLSNEVEATYLRDWLSALSVGRHDGDRKVVRKVRRGGPKSTLLDGWIVDDIGFFGHAPLTNKDDGDEEEEEIELEELDDPPISPDLDARPQCYLPLSGRLTNTILLTGPHGSGKSSVVYAAAHELGWDVFEVSPGMGKRTAANLMSWVGDVGRNHMVAQEKKSTPKKNKNDQKSGLSSFFHKANDTPSGEAEKPQLGSQGSAREPIDIDIDAAVNHFDEDQDDIQILGGENGIEKDGKIRQSLILIDEADILFDEETTFWPAVISLIAESRRPIVLTCNDHTLIPKTQLPLQAILQFRPPPSHVALPYLQAIAKQEAKVSRRPLPDIQRIYSSAVHRQHDVLDQALPPNGNEAFPYFDLRKAIDQLQVDRTACSVTGERDIGMNEDAEDEDELQDIAKRLEIRSYVDGCVGPRDWMRLETSEVDRHYPTTDDQLGVHALLKPEIRESYPHLAGYDASPSIIDSLLSISGSDIDEIGHLGISRMKYIRSTLPLLDPLIPLSSPLLPRSSLFLHTLPTILDIIEMDDILQSAENAAVRRGEERINRKTGRPVRGGQGYTRWLSDLDEEAEDVGRSLIGALR</sequence>
<dbReference type="EMBL" id="KI894031">
    <property type="protein sequence ID" value="OBR85341.1"/>
    <property type="molecule type" value="Genomic_DNA"/>
</dbReference>
<dbReference type="RefSeq" id="XP_018263183.1">
    <property type="nucleotide sequence ID" value="XM_018407972.1"/>
</dbReference>
<feature type="compositionally biased region" description="Polar residues" evidence="1">
    <location>
        <begin position="159"/>
        <end position="168"/>
    </location>
</feature>
<dbReference type="InterPro" id="IPR027417">
    <property type="entry name" value="P-loop_NTPase"/>
</dbReference>
<feature type="region of interest" description="Disordered" evidence="1">
    <location>
        <begin position="27"/>
        <end position="216"/>
    </location>
</feature>
<proteinExistence type="predicted"/>
<evidence type="ECO:0000313" key="3">
    <source>
        <dbReference type="EMBL" id="OBR85341.1"/>
    </source>
</evidence>
<dbReference type="Proteomes" id="UP000078595">
    <property type="component" value="Chromosome 5"/>
</dbReference>
<dbReference type="STRING" id="1296121.A0A1A6A5K7"/>
<feature type="compositionally biased region" description="Basic and acidic residues" evidence="1">
    <location>
        <begin position="644"/>
        <end position="657"/>
    </location>
</feature>
<organism evidence="3">
    <name type="scientific">Kwoniella dejecticola CBS 10117</name>
    <dbReference type="NCBI Taxonomy" id="1296121"/>
    <lineage>
        <taxon>Eukaryota</taxon>
        <taxon>Fungi</taxon>
        <taxon>Dikarya</taxon>
        <taxon>Basidiomycota</taxon>
        <taxon>Agaricomycotina</taxon>
        <taxon>Tremellomycetes</taxon>
        <taxon>Tremellales</taxon>
        <taxon>Cryptococcaceae</taxon>
        <taxon>Kwoniella</taxon>
    </lineage>
</organism>
<feature type="region of interest" description="Disordered" evidence="1">
    <location>
        <begin position="543"/>
        <end position="570"/>
    </location>
</feature>
<dbReference type="KEGG" id="kdj:28968375"/>
<dbReference type="EMBL" id="CP144534">
    <property type="protein sequence ID" value="WWC61764.1"/>
    <property type="molecule type" value="Genomic_DNA"/>
</dbReference>
<dbReference type="InterPro" id="IPR003593">
    <property type="entry name" value="AAA+_ATPase"/>
</dbReference>
<dbReference type="VEuPathDB" id="FungiDB:I303_04676"/>
<dbReference type="Gene3D" id="3.40.50.300">
    <property type="entry name" value="P-loop containing nucleotide triphosphate hydrolases"/>
    <property type="match status" value="1"/>
</dbReference>
<feature type="compositionally biased region" description="Polar residues" evidence="1">
    <location>
        <begin position="286"/>
        <end position="296"/>
    </location>
</feature>
<reference evidence="4" key="3">
    <citation type="submission" date="2024-02" db="EMBL/GenBank/DDBJ databases">
        <title>Comparative genomics of Cryptococcus and Kwoniella reveals pathogenesis evolution and contrasting modes of karyotype evolution via chromosome fusion or intercentromeric recombination.</title>
        <authorList>
            <person name="Coelho M.A."/>
            <person name="David-Palma M."/>
            <person name="Shea T."/>
            <person name="Bowers K."/>
            <person name="McGinley-Smith S."/>
            <person name="Mohammad A.W."/>
            <person name="Gnirke A."/>
            <person name="Yurkov A.M."/>
            <person name="Nowrousian M."/>
            <person name="Sun S."/>
            <person name="Cuomo C.A."/>
            <person name="Heitman J."/>
        </authorList>
    </citation>
    <scope>NUCLEOTIDE SEQUENCE</scope>
    <source>
        <strain evidence="4">CBS 10117</strain>
    </source>
</reference>
<feature type="compositionally biased region" description="Polar residues" evidence="1">
    <location>
        <begin position="75"/>
        <end position="85"/>
    </location>
</feature>
<keyword evidence="5" id="KW-1185">Reference proteome</keyword>
<dbReference type="GeneID" id="28968375"/>
<feature type="compositionally biased region" description="Low complexity" evidence="1">
    <location>
        <begin position="181"/>
        <end position="194"/>
    </location>
</feature>
<accession>A0A1A6A5K7</accession>
<evidence type="ECO:0000313" key="4">
    <source>
        <dbReference type="EMBL" id="WWC61764.1"/>
    </source>
</evidence>
<evidence type="ECO:0000256" key="1">
    <source>
        <dbReference type="SAM" id="MobiDB-lite"/>
    </source>
</evidence>
<dbReference type="PANTHER" id="PTHR23389:SF21">
    <property type="entry name" value="ATPASE FAMILY AAA DOMAIN-CONTAINING PROTEIN 5"/>
    <property type="match status" value="1"/>
</dbReference>
<dbReference type="SMART" id="SM00382">
    <property type="entry name" value="AAA"/>
    <property type="match status" value="1"/>
</dbReference>
<feature type="compositionally biased region" description="Polar residues" evidence="1">
    <location>
        <begin position="231"/>
        <end position="243"/>
    </location>
</feature>
<protein>
    <recommendedName>
        <fullName evidence="2">AAA+ ATPase domain-containing protein</fullName>
    </recommendedName>
</protein>
<reference evidence="3" key="1">
    <citation type="submission" date="2013-07" db="EMBL/GenBank/DDBJ databases">
        <title>The Genome Sequence of Cryptococcus dejecticola CBS10117.</title>
        <authorList>
            <consortium name="The Broad Institute Genome Sequencing Platform"/>
            <person name="Cuomo C."/>
            <person name="Litvintseva A."/>
            <person name="Chen Y."/>
            <person name="Heitman J."/>
            <person name="Sun S."/>
            <person name="Springer D."/>
            <person name="Dromer F."/>
            <person name="Young S.K."/>
            <person name="Zeng Q."/>
            <person name="Gargeya S."/>
            <person name="Fitzgerald M."/>
            <person name="Abouelleil A."/>
            <person name="Alvarado L."/>
            <person name="Berlin A.M."/>
            <person name="Chapman S.B."/>
            <person name="Dewar J."/>
            <person name="Goldberg J."/>
            <person name="Griggs A."/>
            <person name="Gujja S."/>
            <person name="Hansen M."/>
            <person name="Howarth C."/>
            <person name="Imamovic A."/>
            <person name="Larimer J."/>
            <person name="McCowan C."/>
            <person name="Murphy C."/>
            <person name="Pearson M."/>
            <person name="Priest M."/>
            <person name="Roberts A."/>
            <person name="Saif S."/>
            <person name="Shea T."/>
            <person name="Sykes S."/>
            <person name="Wortman J."/>
            <person name="Nusbaum C."/>
            <person name="Birren B."/>
        </authorList>
    </citation>
    <scope>NUCLEOTIDE SEQUENCE [LARGE SCALE GENOMIC DNA]</scope>
    <source>
        <strain evidence="3">CBS 10117</strain>
    </source>
</reference>
<dbReference type="GO" id="GO:0003677">
    <property type="term" value="F:DNA binding"/>
    <property type="evidence" value="ECO:0007669"/>
    <property type="project" value="TreeGrafter"/>
</dbReference>
<feature type="compositionally biased region" description="Polar residues" evidence="1">
    <location>
        <begin position="388"/>
        <end position="404"/>
    </location>
</feature>
<dbReference type="GO" id="GO:0005634">
    <property type="term" value="C:nucleus"/>
    <property type="evidence" value="ECO:0007669"/>
    <property type="project" value="TreeGrafter"/>
</dbReference>
<reference evidence="4" key="2">
    <citation type="submission" date="2013-07" db="EMBL/GenBank/DDBJ databases">
        <authorList>
            <consortium name="The Broad Institute Genome Sequencing Platform"/>
            <person name="Cuomo C."/>
            <person name="Litvintseva A."/>
            <person name="Chen Y."/>
            <person name="Heitman J."/>
            <person name="Sun S."/>
            <person name="Springer D."/>
            <person name="Dromer F."/>
            <person name="Young S.K."/>
            <person name="Zeng Q."/>
            <person name="Gargeya S."/>
            <person name="Fitzgerald M."/>
            <person name="Abouelleil A."/>
            <person name="Alvarado L."/>
            <person name="Berlin A.M."/>
            <person name="Chapman S.B."/>
            <person name="Dewar J."/>
            <person name="Goldberg J."/>
            <person name="Griggs A."/>
            <person name="Gujja S."/>
            <person name="Hansen M."/>
            <person name="Howarth C."/>
            <person name="Imamovic A."/>
            <person name="Larimer J."/>
            <person name="McCowan C."/>
            <person name="Murphy C."/>
            <person name="Pearson M."/>
            <person name="Priest M."/>
            <person name="Roberts A."/>
            <person name="Saif S."/>
            <person name="Shea T."/>
            <person name="Sykes S."/>
            <person name="Wortman J."/>
            <person name="Nusbaum C."/>
            <person name="Birren B."/>
        </authorList>
    </citation>
    <scope>NUCLEOTIDE SEQUENCE</scope>
    <source>
        <strain evidence="4">CBS 10117</strain>
    </source>
</reference>
<dbReference type="SUPFAM" id="SSF52540">
    <property type="entry name" value="P-loop containing nucleoside triphosphate hydrolases"/>
    <property type="match status" value="1"/>
</dbReference>
<feature type="region of interest" description="Disordered" evidence="1">
    <location>
        <begin position="373"/>
        <end position="415"/>
    </location>
</feature>
<feature type="region of interest" description="Disordered" evidence="1">
    <location>
        <begin position="230"/>
        <end position="345"/>
    </location>
</feature>